<dbReference type="Pfam" id="PF04548">
    <property type="entry name" value="AIG1"/>
    <property type="match status" value="1"/>
</dbReference>
<dbReference type="PANTHER" id="PTHR10903">
    <property type="entry name" value="GTPASE, IMAP FAMILY MEMBER-RELATED"/>
    <property type="match status" value="1"/>
</dbReference>
<dbReference type="Gene3D" id="3.40.50.300">
    <property type="entry name" value="P-loop containing nucleotide triphosphate hydrolases"/>
    <property type="match status" value="1"/>
</dbReference>
<dbReference type="EMBL" id="BMAT01010924">
    <property type="protein sequence ID" value="GFR63446.1"/>
    <property type="molecule type" value="Genomic_DNA"/>
</dbReference>
<keyword evidence="3" id="KW-0342">GTP-binding</keyword>
<keyword evidence="8" id="KW-1185">Reference proteome</keyword>
<gene>
    <name evidence="7" type="ORF">ElyMa_005484600</name>
</gene>
<feature type="domain" description="AIG1-type G" evidence="6">
    <location>
        <begin position="4"/>
        <end position="217"/>
    </location>
</feature>
<evidence type="ECO:0000313" key="8">
    <source>
        <dbReference type="Proteomes" id="UP000762676"/>
    </source>
</evidence>
<dbReference type="FunFam" id="3.40.50.300:FF:000840">
    <property type="entry name" value="Immune-associated nucleotide-binding protein 9"/>
    <property type="match status" value="1"/>
</dbReference>
<keyword evidence="5" id="KW-0472">Membrane</keyword>
<evidence type="ECO:0000256" key="5">
    <source>
        <dbReference type="SAM" id="Phobius"/>
    </source>
</evidence>
<evidence type="ECO:0000256" key="1">
    <source>
        <dbReference type="ARBA" id="ARBA00008535"/>
    </source>
</evidence>
<evidence type="ECO:0000259" key="6">
    <source>
        <dbReference type="PROSITE" id="PS51720"/>
    </source>
</evidence>
<dbReference type="Proteomes" id="UP000762676">
    <property type="component" value="Unassembled WGS sequence"/>
</dbReference>
<organism evidence="7 8">
    <name type="scientific">Elysia marginata</name>
    <dbReference type="NCBI Taxonomy" id="1093978"/>
    <lineage>
        <taxon>Eukaryota</taxon>
        <taxon>Metazoa</taxon>
        <taxon>Spiralia</taxon>
        <taxon>Lophotrochozoa</taxon>
        <taxon>Mollusca</taxon>
        <taxon>Gastropoda</taxon>
        <taxon>Heterobranchia</taxon>
        <taxon>Euthyneura</taxon>
        <taxon>Panpulmonata</taxon>
        <taxon>Sacoglossa</taxon>
        <taxon>Placobranchoidea</taxon>
        <taxon>Plakobranchidae</taxon>
        <taxon>Elysia</taxon>
    </lineage>
</organism>
<reference evidence="7 8" key="1">
    <citation type="journal article" date="2021" name="Elife">
        <title>Chloroplast acquisition without the gene transfer in kleptoplastic sea slugs, Plakobranchus ocellatus.</title>
        <authorList>
            <person name="Maeda T."/>
            <person name="Takahashi S."/>
            <person name="Yoshida T."/>
            <person name="Shimamura S."/>
            <person name="Takaki Y."/>
            <person name="Nagai Y."/>
            <person name="Toyoda A."/>
            <person name="Suzuki Y."/>
            <person name="Arimoto A."/>
            <person name="Ishii H."/>
            <person name="Satoh N."/>
            <person name="Nishiyama T."/>
            <person name="Hasebe M."/>
            <person name="Maruyama T."/>
            <person name="Minagawa J."/>
            <person name="Obokata J."/>
            <person name="Shigenobu S."/>
        </authorList>
    </citation>
    <scope>NUCLEOTIDE SEQUENCE [LARGE SCALE GENOMIC DNA]</scope>
</reference>
<dbReference type="InterPro" id="IPR045058">
    <property type="entry name" value="GIMA/IAN/Toc"/>
</dbReference>
<evidence type="ECO:0000313" key="7">
    <source>
        <dbReference type="EMBL" id="GFR63446.1"/>
    </source>
</evidence>
<proteinExistence type="inferred from homology"/>
<evidence type="ECO:0000256" key="3">
    <source>
        <dbReference type="ARBA" id="ARBA00023134"/>
    </source>
</evidence>
<comment type="similarity">
    <text evidence="1">Belongs to the TRAFAC class TrmE-Era-EngA-EngB-Septin-like GTPase superfamily. AIG1/Toc34/Toc159-like paraseptin GTPase family. IAN subfamily.</text>
</comment>
<comment type="caution">
    <text evidence="7">The sequence shown here is derived from an EMBL/GenBank/DDBJ whole genome shotgun (WGS) entry which is preliminary data.</text>
</comment>
<protein>
    <submittedName>
        <fullName evidence="7">Immune-associated nucleotide-binding protein 9</fullName>
    </submittedName>
</protein>
<keyword evidence="5" id="KW-0812">Transmembrane</keyword>
<dbReference type="InterPro" id="IPR027417">
    <property type="entry name" value="P-loop_NTPase"/>
</dbReference>
<evidence type="ECO:0000256" key="2">
    <source>
        <dbReference type="ARBA" id="ARBA00022741"/>
    </source>
</evidence>
<feature type="coiled-coil region" evidence="4">
    <location>
        <begin position="280"/>
        <end position="448"/>
    </location>
</feature>
<keyword evidence="5" id="KW-1133">Transmembrane helix</keyword>
<dbReference type="GO" id="GO:0005525">
    <property type="term" value="F:GTP binding"/>
    <property type="evidence" value="ECO:0007669"/>
    <property type="project" value="UniProtKB-KW"/>
</dbReference>
<dbReference type="PANTHER" id="PTHR10903:SF184">
    <property type="entry name" value="GTP-BINDING PROTEIN A"/>
    <property type="match status" value="1"/>
</dbReference>
<keyword evidence="2" id="KW-0547">Nucleotide-binding</keyword>
<accession>A0AAV4ESG2</accession>
<evidence type="ECO:0000256" key="4">
    <source>
        <dbReference type="SAM" id="Coils"/>
    </source>
</evidence>
<dbReference type="AlphaFoldDB" id="A0AAV4ESG2"/>
<dbReference type="SUPFAM" id="SSF52540">
    <property type="entry name" value="P-loop containing nucleoside triphosphate hydrolases"/>
    <property type="match status" value="1"/>
</dbReference>
<name>A0AAV4ESG2_9GAST</name>
<keyword evidence="4" id="KW-0175">Coiled coil</keyword>
<dbReference type="InterPro" id="IPR006703">
    <property type="entry name" value="G_AIG1"/>
</dbReference>
<sequence length="489" mass="56115">MRHSTDIDLLMIGKTGSGKSACGNAILKRKKFLSMSSTDSVTTEIGYEVTEYKENIIKVVDGPGVGDTRLETKDSVDLVASKMEQAMLMNPRGYHAFLLVVRFGARFTAEDQDTVAFLKNLFGADFVKKYCILVMTCGDLFEHESEETGQNFEQWCNCQKGVFRELLQECCNRVVLFDNLTKDEEKRNAQIDHLLETISHLQAHGHRYTDKSFEQAAVVRQKALVEAKKPVITEEILQEVSLILQKLNEEKIDFRYDKPITPLQELSARCEKLIGNVKEQDKGTGALQDLEEKVKNLKRSVDDAILVHTTATVEKNKLEEKEKAMMKQMEMDMKIRREQMEKIQEEMSEDIKKQRLHYEEMIAKNSMNRERMQQEFERKRTEIENENKMRLQAAQIDFENQRRLNDERLALERQAQAAEIDRILGAAQQQMQAQAQNLEETYRQSKTTAAQVMMGGLGYAAFAVGHIIVPEVMAVLWIGASMYAAYQNK</sequence>
<feature type="transmembrane region" description="Helical" evidence="5">
    <location>
        <begin position="457"/>
        <end position="486"/>
    </location>
</feature>
<dbReference type="PROSITE" id="PS51720">
    <property type="entry name" value="G_AIG1"/>
    <property type="match status" value="1"/>
</dbReference>